<dbReference type="Proteomes" id="UP000076837">
    <property type="component" value="Unassembled WGS sequence"/>
</dbReference>
<feature type="region of interest" description="Disordered" evidence="2">
    <location>
        <begin position="152"/>
        <end position="183"/>
    </location>
</feature>
<proteinExistence type="predicted"/>
<evidence type="ECO:0000313" key="4">
    <source>
        <dbReference type="Proteomes" id="UP000076837"/>
    </source>
</evidence>
<dbReference type="OrthoDB" id="3668495at2759"/>
<protein>
    <submittedName>
        <fullName evidence="3">Uncharacterized protein</fullName>
    </submittedName>
</protein>
<keyword evidence="4" id="KW-1185">Reference proteome</keyword>
<evidence type="ECO:0000256" key="2">
    <source>
        <dbReference type="SAM" id="MobiDB-lite"/>
    </source>
</evidence>
<organism evidence="3 4">
    <name type="scientific">Didymella rabiei</name>
    <name type="common">Chickpea ascochyta blight fungus</name>
    <name type="synonym">Mycosphaerella rabiei</name>
    <dbReference type="NCBI Taxonomy" id="5454"/>
    <lineage>
        <taxon>Eukaryota</taxon>
        <taxon>Fungi</taxon>
        <taxon>Dikarya</taxon>
        <taxon>Ascomycota</taxon>
        <taxon>Pezizomycotina</taxon>
        <taxon>Dothideomycetes</taxon>
        <taxon>Pleosporomycetidae</taxon>
        <taxon>Pleosporales</taxon>
        <taxon>Pleosporineae</taxon>
        <taxon>Didymellaceae</taxon>
        <taxon>Ascochyta</taxon>
    </lineage>
</organism>
<dbReference type="EMBL" id="JYNV01000186">
    <property type="protein sequence ID" value="KZM23735.1"/>
    <property type="molecule type" value="Genomic_DNA"/>
</dbReference>
<accession>A0A163EK76</accession>
<dbReference type="AlphaFoldDB" id="A0A163EK76"/>
<evidence type="ECO:0000256" key="1">
    <source>
        <dbReference type="SAM" id="Coils"/>
    </source>
</evidence>
<reference evidence="3 4" key="1">
    <citation type="journal article" date="2016" name="Sci. Rep.">
        <title>Draft genome sequencing and secretome analysis of fungal phytopathogen Ascochyta rabiei provides insight into the necrotrophic effector repertoire.</title>
        <authorList>
            <person name="Verma S."/>
            <person name="Gazara R.K."/>
            <person name="Nizam S."/>
            <person name="Parween S."/>
            <person name="Chattopadhyay D."/>
            <person name="Verma P.K."/>
        </authorList>
    </citation>
    <scope>NUCLEOTIDE SEQUENCE [LARGE SCALE GENOMIC DNA]</scope>
    <source>
        <strain evidence="3 4">ArDII</strain>
    </source>
</reference>
<keyword evidence="1" id="KW-0175">Coiled coil</keyword>
<name>A0A163EK76_DIDRA</name>
<evidence type="ECO:0000313" key="3">
    <source>
        <dbReference type="EMBL" id="KZM23735.1"/>
    </source>
</evidence>
<gene>
    <name evidence="3" type="ORF">ST47_g5132</name>
</gene>
<sequence length="310" mass="35710">MLSFDMADIDCEDLAVWRGPFSWDGLLLRLHIRTVIQDYDAEDPRTWPLIKDVVQTEVNYDYRQTKHAPRFLAYEQSLMENLVTHRPLVNKVSCRPNLASHQIKAMFADYPFNFDRYGEIRKYLHLPAGELEEWMKLMRGTIPDSRYLPDISPQATQAPKNADGMQKERSVPSDTAFKHTTETSLDRKASASAMAQTEFKVVQHQPEGAIETAMDTLMTAHTRSLHSATQRTRALQLLVNDHYQEAEGRAQVAEAKIQILGEQLERQRKELEAAKRETVETNEKIIWVWNIVQRLDDGSASEKKSIKVEE</sequence>
<comment type="caution">
    <text evidence="3">The sequence shown here is derived from an EMBL/GenBank/DDBJ whole genome shotgun (WGS) entry which is preliminary data.</text>
</comment>
<feature type="compositionally biased region" description="Basic and acidic residues" evidence="2">
    <location>
        <begin position="165"/>
        <end position="183"/>
    </location>
</feature>
<feature type="coiled-coil region" evidence="1">
    <location>
        <begin position="243"/>
        <end position="284"/>
    </location>
</feature>